<accession>A0AAJ0EGL9</accession>
<dbReference type="RefSeq" id="XP_060444707.1">
    <property type="nucleotide sequence ID" value="XM_060590481.1"/>
</dbReference>
<dbReference type="GeneID" id="85475343"/>
<dbReference type="Proteomes" id="UP001243989">
    <property type="component" value="Unassembled WGS sequence"/>
</dbReference>
<evidence type="ECO:0000313" key="3">
    <source>
        <dbReference type="Proteomes" id="UP001243989"/>
    </source>
</evidence>
<organism evidence="2 3">
    <name type="scientific">Colletotrichum phormii</name>
    <dbReference type="NCBI Taxonomy" id="359342"/>
    <lineage>
        <taxon>Eukaryota</taxon>
        <taxon>Fungi</taxon>
        <taxon>Dikarya</taxon>
        <taxon>Ascomycota</taxon>
        <taxon>Pezizomycotina</taxon>
        <taxon>Sordariomycetes</taxon>
        <taxon>Hypocreomycetidae</taxon>
        <taxon>Glomerellales</taxon>
        <taxon>Glomerellaceae</taxon>
        <taxon>Colletotrichum</taxon>
        <taxon>Colletotrichum acutatum species complex</taxon>
    </lineage>
</organism>
<name>A0AAJ0EGL9_9PEZI</name>
<sequence>MPKASILLDIDVTSSSSICNLDSRDCAKRATLFVSTESSKSALSMNSMSRASFDSGCVAAWTRSNLGRKTSSTESCILERDWRHCERIWPTDSKLPEKPSRMSGNAHVALKSSEPIRRDASSRRYRSCSKLYVSVPVNLLSRFKFNSKA</sequence>
<comment type="caution">
    <text evidence="2">The sequence shown here is derived from an EMBL/GenBank/DDBJ whole genome shotgun (WGS) entry which is preliminary data.</text>
</comment>
<protein>
    <submittedName>
        <fullName evidence="2">Uncharacterized protein</fullName>
    </submittedName>
</protein>
<evidence type="ECO:0000313" key="2">
    <source>
        <dbReference type="EMBL" id="KAK1636100.1"/>
    </source>
</evidence>
<evidence type="ECO:0000256" key="1">
    <source>
        <dbReference type="SAM" id="MobiDB-lite"/>
    </source>
</evidence>
<dbReference type="AlphaFoldDB" id="A0AAJ0EGL9"/>
<dbReference type="EMBL" id="JAHMHQ010000011">
    <property type="protein sequence ID" value="KAK1636100.1"/>
    <property type="molecule type" value="Genomic_DNA"/>
</dbReference>
<proteinExistence type="predicted"/>
<reference evidence="2" key="1">
    <citation type="submission" date="2021-06" db="EMBL/GenBank/DDBJ databases">
        <title>Comparative genomics, transcriptomics and evolutionary studies reveal genomic signatures of adaptation to plant cell wall in hemibiotrophic fungi.</title>
        <authorList>
            <consortium name="DOE Joint Genome Institute"/>
            <person name="Baroncelli R."/>
            <person name="Diaz J.F."/>
            <person name="Benocci T."/>
            <person name="Peng M."/>
            <person name="Battaglia E."/>
            <person name="Haridas S."/>
            <person name="Andreopoulos W."/>
            <person name="Labutti K."/>
            <person name="Pangilinan J."/>
            <person name="Floch G.L."/>
            <person name="Makela M.R."/>
            <person name="Henrissat B."/>
            <person name="Grigoriev I.V."/>
            <person name="Crouch J.A."/>
            <person name="De Vries R.P."/>
            <person name="Sukno S.A."/>
            <person name="Thon M.R."/>
        </authorList>
    </citation>
    <scope>NUCLEOTIDE SEQUENCE</scope>
    <source>
        <strain evidence="2">CBS 102054</strain>
    </source>
</reference>
<feature type="region of interest" description="Disordered" evidence="1">
    <location>
        <begin position="94"/>
        <end position="113"/>
    </location>
</feature>
<keyword evidence="3" id="KW-1185">Reference proteome</keyword>
<gene>
    <name evidence="2" type="ORF">BDP81DRAFT_429036</name>
</gene>